<evidence type="ECO:0000313" key="3">
    <source>
        <dbReference type="EMBL" id="GAD29026.1"/>
    </source>
</evidence>
<dbReference type="InterPro" id="IPR002104">
    <property type="entry name" value="Integrase_catalytic"/>
</dbReference>
<dbReference type="HOGENOM" id="CLU_459165_0_0_6"/>
<dbReference type="GO" id="GO:0015074">
    <property type="term" value="P:DNA integration"/>
    <property type="evidence" value="ECO:0007669"/>
    <property type="project" value="InterPro"/>
</dbReference>
<reference evidence="4" key="1">
    <citation type="submission" date="2012-12" db="EMBL/GenBank/DDBJ databases">
        <title>Genome Sequence of Photobacterium leiognathi lrivu.4.1.</title>
        <authorList>
            <person name="Urbanczyk H."/>
            <person name="Ogura Y."/>
            <person name="Hayashi T."/>
            <person name="Dunlap P.V."/>
        </authorList>
    </citation>
    <scope>NUCLEOTIDE SEQUENCE [LARGE SCALE GENOMIC DNA]</scope>
    <source>
        <strain evidence="4">lrivu.4.1</strain>
    </source>
</reference>
<evidence type="ECO:0000256" key="1">
    <source>
        <dbReference type="ARBA" id="ARBA00023172"/>
    </source>
</evidence>
<gene>
    <name evidence="3" type="ORF">PLEI_0672</name>
</gene>
<proteinExistence type="predicted"/>
<dbReference type="GO" id="GO:0006310">
    <property type="term" value="P:DNA recombination"/>
    <property type="evidence" value="ECO:0007669"/>
    <property type="project" value="UniProtKB-KW"/>
</dbReference>
<dbReference type="InterPro" id="IPR013762">
    <property type="entry name" value="Integrase-like_cat_sf"/>
</dbReference>
<dbReference type="Proteomes" id="UP000030675">
    <property type="component" value="Unassembled WGS sequence"/>
</dbReference>
<dbReference type="SUPFAM" id="SSF56349">
    <property type="entry name" value="DNA breaking-rejoining enzymes"/>
    <property type="match status" value="1"/>
</dbReference>
<organism evidence="3 4">
    <name type="scientific">Photobacterium leiognathi lrivu.4.1</name>
    <dbReference type="NCBI Taxonomy" id="1248232"/>
    <lineage>
        <taxon>Bacteria</taxon>
        <taxon>Pseudomonadati</taxon>
        <taxon>Pseudomonadota</taxon>
        <taxon>Gammaproteobacteria</taxon>
        <taxon>Vibrionales</taxon>
        <taxon>Vibrionaceae</taxon>
        <taxon>Photobacterium</taxon>
    </lineage>
</organism>
<dbReference type="EMBL" id="DF196810">
    <property type="protein sequence ID" value="GAD29026.1"/>
    <property type="molecule type" value="Genomic_DNA"/>
</dbReference>
<dbReference type="GO" id="GO:0003677">
    <property type="term" value="F:DNA binding"/>
    <property type="evidence" value="ECO:0007669"/>
    <property type="project" value="InterPro"/>
</dbReference>
<dbReference type="InterPro" id="IPR011010">
    <property type="entry name" value="DNA_brk_join_enz"/>
</dbReference>
<accession>X0NM33</accession>
<evidence type="ECO:0000259" key="2">
    <source>
        <dbReference type="PROSITE" id="PS51898"/>
    </source>
</evidence>
<keyword evidence="1" id="KW-0233">DNA recombination</keyword>
<dbReference type="AlphaFoldDB" id="X0NM33"/>
<dbReference type="PROSITE" id="PS51898">
    <property type="entry name" value="TYR_RECOMBINASE"/>
    <property type="match status" value="1"/>
</dbReference>
<dbReference type="Gene3D" id="1.10.443.10">
    <property type="entry name" value="Intergrase catalytic core"/>
    <property type="match status" value="1"/>
</dbReference>
<name>X0NM33_PHOLE</name>
<dbReference type="RefSeq" id="WP_023931613.1">
    <property type="nucleotide sequence ID" value="NZ_DF196810.1"/>
</dbReference>
<sequence length="606" mass="68552">MILLAFIGKKTRKNIDINILADIDVISIPVEKMILRHFDHAAYFKRLGYKNCPTVKVKSQGAIFNLKSNESLIDMNRWDQVKDIYSALVKIERSPRTKINIFNAVVTLVQNCDKRNIEIIFSSESIKSFVCELKNRYLNGIKGKTLMQIQSSIKALLFEINPALLDELKNEFLCLSDDTSPVEPYTDAEIKQIVVALYTIFNAYRKSILANEIPSLHPLYDKDLLKKNGNFNGGFTDSSWRKKIQSGNSPDTWKNDLIKTAFYLTSFYTGVNESALINLKFSDITPESFSETSRGNFKLKTAKNRQAGKENILDIGFSKSSKEFFETWLILSKLVTKNQSDYVFPNIIKGRIRQSSPANAAVTMNNTFKLLGLPLLSTQRFRKTKATLIMRATESIFSVAEGLNNSPATVSKHYSNGDPIKMNFSIARALDVRQRTVIGESLDEAIKNSSYQFSDPVRENFFIKNNLDKPSILSNGLRCKEPFGKKAERLKSSLIKAGLAKSNSKVACYKFLECFGCEHHAVIAEVDDIWLLLSFRDIILDASSMPSINTVPTNILTKIVNTIESILGKLKSEYRDNYDIGVKKYNVSPHPLWSDTTDLTTIMELF</sequence>
<feature type="domain" description="Tyr recombinase" evidence="2">
    <location>
        <begin position="230"/>
        <end position="428"/>
    </location>
</feature>
<evidence type="ECO:0000313" key="4">
    <source>
        <dbReference type="Proteomes" id="UP000030675"/>
    </source>
</evidence>
<protein>
    <submittedName>
        <fullName evidence="3">Phage integrase family protein</fullName>
    </submittedName>
</protein>